<reference evidence="10" key="1">
    <citation type="submission" date="2017-09" db="EMBL/GenBank/DDBJ databases">
        <title>Depth-based differentiation of microbial function through sediment-hosted aquifers and enrichment of novel symbionts in the deep terrestrial subsurface.</title>
        <authorList>
            <person name="Probst A.J."/>
            <person name="Ladd B."/>
            <person name="Jarett J.K."/>
            <person name="Geller-Mcgrath D.E."/>
            <person name="Sieber C.M.K."/>
            <person name="Emerson J.B."/>
            <person name="Anantharaman K."/>
            <person name="Thomas B.C."/>
            <person name="Malmstrom R."/>
            <person name="Stieglmeier M."/>
            <person name="Klingl A."/>
            <person name="Woyke T."/>
            <person name="Ryan C.M."/>
            <person name="Banfield J.F."/>
        </authorList>
    </citation>
    <scope>NUCLEOTIDE SEQUENCE [LARGE SCALE GENOMIC DNA]</scope>
</reference>
<feature type="domain" description="Manganese/iron superoxide dismutase N-terminal" evidence="7">
    <location>
        <begin position="6"/>
        <end position="47"/>
    </location>
</feature>
<protein>
    <recommendedName>
        <fullName evidence="2 6">Superoxide dismutase</fullName>
        <ecNumber evidence="2 6">1.15.1.1</ecNumber>
    </recommendedName>
</protein>
<dbReference type="PROSITE" id="PS00088">
    <property type="entry name" value="SOD_MN"/>
    <property type="match status" value="1"/>
</dbReference>
<dbReference type="InterPro" id="IPR019832">
    <property type="entry name" value="Mn/Fe_SOD_C"/>
</dbReference>
<feature type="domain" description="Manganese/iron superoxide dismutase C-terminal" evidence="8">
    <location>
        <begin position="81"/>
        <end position="170"/>
    </location>
</feature>
<name>A0A2M8GJL1_9BACT</name>
<dbReference type="FunFam" id="3.55.40.20:FF:000004">
    <property type="entry name" value="Superoxide dismutase [Fe]"/>
    <property type="match status" value="1"/>
</dbReference>
<feature type="binding site" evidence="5">
    <location>
        <position position="137"/>
    </location>
    <ligand>
        <name>Mn(2+)</name>
        <dbReference type="ChEBI" id="CHEBI:29035"/>
    </ligand>
</feature>
<evidence type="ECO:0000256" key="3">
    <source>
        <dbReference type="ARBA" id="ARBA00022723"/>
    </source>
</evidence>
<dbReference type="PRINTS" id="PR01703">
    <property type="entry name" value="MNSODISMTASE"/>
</dbReference>
<dbReference type="Pfam" id="PF02777">
    <property type="entry name" value="Sod_Fe_C"/>
    <property type="match status" value="1"/>
</dbReference>
<dbReference type="AlphaFoldDB" id="A0A2M8GJL1"/>
<dbReference type="PANTHER" id="PTHR11404">
    <property type="entry name" value="SUPEROXIDE DISMUTASE 2"/>
    <property type="match status" value="1"/>
</dbReference>
<keyword evidence="3 5" id="KW-0479">Metal-binding</keyword>
<gene>
    <name evidence="9" type="ORF">CO009_02460</name>
</gene>
<evidence type="ECO:0000256" key="1">
    <source>
        <dbReference type="ARBA" id="ARBA00008714"/>
    </source>
</evidence>
<dbReference type="InterPro" id="IPR019833">
    <property type="entry name" value="Mn/Fe_SOD_BS"/>
</dbReference>
<comment type="similarity">
    <text evidence="1 6">Belongs to the iron/manganese superoxide dismutase family.</text>
</comment>
<evidence type="ECO:0000313" key="10">
    <source>
        <dbReference type="Proteomes" id="UP000228960"/>
    </source>
</evidence>
<keyword evidence="4 6" id="KW-0560">Oxidoreductase</keyword>
<dbReference type="EMBL" id="PFQM01000064">
    <property type="protein sequence ID" value="PJC80259.1"/>
    <property type="molecule type" value="Genomic_DNA"/>
</dbReference>
<proteinExistence type="inferred from homology"/>
<evidence type="ECO:0000256" key="2">
    <source>
        <dbReference type="ARBA" id="ARBA00012682"/>
    </source>
</evidence>
<dbReference type="Proteomes" id="UP000228960">
    <property type="component" value="Unassembled WGS sequence"/>
</dbReference>
<comment type="caution">
    <text evidence="9">The sequence shown here is derived from an EMBL/GenBank/DDBJ whole genome shotgun (WGS) entry which is preliminary data.</text>
</comment>
<dbReference type="PANTHER" id="PTHR11404:SF6">
    <property type="entry name" value="SUPEROXIDE DISMUTASE [MN], MITOCHONDRIAL"/>
    <property type="match status" value="1"/>
</dbReference>
<dbReference type="SUPFAM" id="SSF46609">
    <property type="entry name" value="Fe,Mn superoxide dismutase (SOD), N-terminal domain"/>
    <property type="match status" value="1"/>
</dbReference>
<evidence type="ECO:0000256" key="5">
    <source>
        <dbReference type="PIRSR" id="PIRSR000349-1"/>
    </source>
</evidence>
<evidence type="ECO:0000259" key="8">
    <source>
        <dbReference type="Pfam" id="PF02777"/>
    </source>
</evidence>
<dbReference type="InterPro" id="IPR019831">
    <property type="entry name" value="Mn/Fe_SOD_N"/>
</dbReference>
<evidence type="ECO:0000313" key="9">
    <source>
        <dbReference type="EMBL" id="PJC80259.1"/>
    </source>
</evidence>
<dbReference type="InterPro" id="IPR036314">
    <property type="entry name" value="SOD_C_sf"/>
</dbReference>
<dbReference type="SUPFAM" id="SSF54719">
    <property type="entry name" value="Fe,Mn superoxide dismutase (SOD), C-terminal domain"/>
    <property type="match status" value="1"/>
</dbReference>
<dbReference type="Gene3D" id="3.55.40.20">
    <property type="entry name" value="Iron/manganese superoxide dismutase, C-terminal domain"/>
    <property type="match status" value="1"/>
</dbReference>
<dbReference type="InterPro" id="IPR001189">
    <property type="entry name" value="Mn/Fe_SOD"/>
</dbReference>
<dbReference type="InterPro" id="IPR036324">
    <property type="entry name" value="Mn/Fe_SOD_N_sf"/>
</dbReference>
<accession>A0A2M8GJL1</accession>
<dbReference type="EC" id="1.15.1.1" evidence="2 6"/>
<dbReference type="GO" id="GO:0046872">
    <property type="term" value="F:metal ion binding"/>
    <property type="evidence" value="ECO:0007669"/>
    <property type="project" value="UniProtKB-KW"/>
</dbReference>
<dbReference type="Gene3D" id="1.10.287.990">
    <property type="entry name" value="Fe,Mn superoxide dismutase (SOD) domain"/>
    <property type="match status" value="1"/>
</dbReference>
<evidence type="ECO:0000256" key="6">
    <source>
        <dbReference type="RuleBase" id="RU000414"/>
    </source>
</evidence>
<sequence length="172" mass="19976">MMNKLTVKPLPYAYDALEPVISKKIMELHHDKHYAGYVNNFNNLLDTGKISSFNYNGVIIHEIFWENMRAPLENKLPPKDLFEDFEKFKTEFSAAAVSVEGSGWAVLWKTESGLAIGQLEKHNLLGINGAKPILVLDVWEHAYYLDYLNDRKMYVEKWWNLVNWEDVAKRLG</sequence>
<dbReference type="Pfam" id="PF00081">
    <property type="entry name" value="Sod_Fe_N"/>
    <property type="match status" value="1"/>
</dbReference>
<comment type="catalytic activity">
    <reaction evidence="6">
        <text>2 superoxide + 2 H(+) = H2O2 + O2</text>
        <dbReference type="Rhea" id="RHEA:20696"/>
        <dbReference type="ChEBI" id="CHEBI:15378"/>
        <dbReference type="ChEBI" id="CHEBI:15379"/>
        <dbReference type="ChEBI" id="CHEBI:16240"/>
        <dbReference type="ChEBI" id="CHEBI:18421"/>
        <dbReference type="EC" id="1.15.1.1"/>
    </reaction>
</comment>
<evidence type="ECO:0000256" key="4">
    <source>
        <dbReference type="ARBA" id="ARBA00023002"/>
    </source>
</evidence>
<feature type="binding site" evidence="5">
    <location>
        <position position="29"/>
    </location>
    <ligand>
        <name>Mn(2+)</name>
        <dbReference type="ChEBI" id="CHEBI:29035"/>
    </ligand>
</feature>
<feature type="binding site" evidence="5">
    <location>
        <position position="141"/>
    </location>
    <ligand>
        <name>Mn(2+)</name>
        <dbReference type="ChEBI" id="CHEBI:29035"/>
    </ligand>
</feature>
<evidence type="ECO:0000259" key="7">
    <source>
        <dbReference type="Pfam" id="PF00081"/>
    </source>
</evidence>
<organism evidence="9 10">
    <name type="scientific">Candidatus Shapirobacteria bacterium CG_4_8_14_3_um_filter_35_11</name>
    <dbReference type="NCBI Taxonomy" id="1974874"/>
    <lineage>
        <taxon>Bacteria</taxon>
        <taxon>Candidatus Shapironibacteriota</taxon>
    </lineage>
</organism>
<dbReference type="PIRSF" id="PIRSF000349">
    <property type="entry name" value="SODismutase"/>
    <property type="match status" value="1"/>
</dbReference>
<dbReference type="InterPro" id="IPR050265">
    <property type="entry name" value="Fe/Mn_Superoxide_Dismutase"/>
</dbReference>
<feature type="binding site" evidence="5">
    <location>
        <position position="61"/>
    </location>
    <ligand>
        <name>Mn(2+)</name>
        <dbReference type="ChEBI" id="CHEBI:29035"/>
    </ligand>
</feature>
<dbReference type="GO" id="GO:0004784">
    <property type="term" value="F:superoxide dismutase activity"/>
    <property type="evidence" value="ECO:0007669"/>
    <property type="project" value="UniProtKB-EC"/>
</dbReference>
<comment type="function">
    <text evidence="6">Destroys radicals which are normally produced within the cells and which are toxic to biological systems.</text>
</comment>